<dbReference type="EMBL" id="JANJYI010000008">
    <property type="protein sequence ID" value="KAK2640197.1"/>
    <property type="molecule type" value="Genomic_DNA"/>
</dbReference>
<feature type="domain" description="Serine acetyltransferase N-terminal" evidence="1">
    <location>
        <begin position="35"/>
        <end position="133"/>
    </location>
</feature>
<accession>A0AAD9TQL7</accession>
<evidence type="ECO:0000313" key="2">
    <source>
        <dbReference type="EMBL" id="KAK2640197.1"/>
    </source>
</evidence>
<dbReference type="Pfam" id="PF06426">
    <property type="entry name" value="SATase_N"/>
    <property type="match status" value="2"/>
</dbReference>
<comment type="caution">
    <text evidence="2">The sequence shown here is derived from an EMBL/GenBank/DDBJ whole genome shotgun (WGS) entry which is preliminary data.</text>
</comment>
<dbReference type="SUPFAM" id="SSF51161">
    <property type="entry name" value="Trimeric LpxA-like enzymes"/>
    <property type="match status" value="2"/>
</dbReference>
<keyword evidence="3" id="KW-1185">Reference proteome</keyword>
<proteinExistence type="predicted"/>
<evidence type="ECO:0000259" key="1">
    <source>
        <dbReference type="SMART" id="SM00971"/>
    </source>
</evidence>
<reference evidence="2" key="1">
    <citation type="journal article" date="2023" name="Plant J.">
        <title>Genome sequences and population genomics provide insights into the demographic history, inbreeding, and mutation load of two 'living fossil' tree species of Dipteronia.</title>
        <authorList>
            <person name="Feng Y."/>
            <person name="Comes H.P."/>
            <person name="Chen J."/>
            <person name="Zhu S."/>
            <person name="Lu R."/>
            <person name="Zhang X."/>
            <person name="Li P."/>
            <person name="Qiu J."/>
            <person name="Olsen K.M."/>
            <person name="Qiu Y."/>
        </authorList>
    </citation>
    <scope>NUCLEOTIDE SEQUENCE</scope>
    <source>
        <strain evidence="2">KIB01</strain>
    </source>
</reference>
<organism evidence="2 3">
    <name type="scientific">Dipteronia dyeriana</name>
    <dbReference type="NCBI Taxonomy" id="168575"/>
    <lineage>
        <taxon>Eukaryota</taxon>
        <taxon>Viridiplantae</taxon>
        <taxon>Streptophyta</taxon>
        <taxon>Embryophyta</taxon>
        <taxon>Tracheophyta</taxon>
        <taxon>Spermatophyta</taxon>
        <taxon>Magnoliopsida</taxon>
        <taxon>eudicotyledons</taxon>
        <taxon>Gunneridae</taxon>
        <taxon>Pentapetalae</taxon>
        <taxon>rosids</taxon>
        <taxon>malvids</taxon>
        <taxon>Sapindales</taxon>
        <taxon>Sapindaceae</taxon>
        <taxon>Hippocastanoideae</taxon>
        <taxon>Acereae</taxon>
        <taxon>Dipteronia</taxon>
    </lineage>
</organism>
<dbReference type="Gene3D" id="1.10.3130.10">
    <property type="entry name" value="serine acetyltransferase, domain 1"/>
    <property type="match status" value="2"/>
</dbReference>
<dbReference type="InterPro" id="IPR011004">
    <property type="entry name" value="Trimer_LpxA-like_sf"/>
</dbReference>
<gene>
    <name evidence="2" type="ORF">Ddye_027992</name>
</gene>
<dbReference type="GO" id="GO:0009001">
    <property type="term" value="F:serine O-acetyltransferase activity"/>
    <property type="evidence" value="ECO:0007669"/>
    <property type="project" value="InterPro"/>
</dbReference>
<sequence>MPFNKKTIHTCTVVGHDDDNNHVENQSNDGENYDLWLKIQDEAKSDKSDVEHEPVLSTYDYTSVLSHNLLGSALTNHLSIKLNNLSLSNTMLFNLFIRVLTEGAEIVRAVNEYLRAVKDRLCLCELCALLVEFQRVSGLSSSQSCTHALFTREENHYSAYSKQSIGGPSGSEDQMVKLGILSSRIGFSFPPINLVKFLTTLVLGDTSFNTTEPAPILPPSPILMFPKIQFLAPIKTSSPISGANHRRTFRPITEGLFGATQCHIMQYRHIVSDHSHLSVHKSSGMIEQYPTSDLRSRMDIHRQNLRYSVLNRQKHVCNSVSLTSRKPFEPIQNRVSEVLAMDIHPGTKIRCGILLDHATRLVNGEMAVIRNNVSILHNVTLGGTEKAFSDRPMVTTVNEDLRALKEGDPKCVSYAHCLLIFKEFLARQAHRVAHKLWSQGRKAIALLIQNRVLEVFTMDIHLGAKIGRGILLDHATRLVIEEMAVIGNNVSILHNVTLGGTGKSSGNIKIGDGGKIGAGSVVLKDVSPRTSVVKNLTRLIGGKENPIRLDKIPSLTPDQTSHINGWSHSVI</sequence>
<dbReference type="GO" id="GO:0005737">
    <property type="term" value="C:cytoplasm"/>
    <property type="evidence" value="ECO:0007669"/>
    <property type="project" value="InterPro"/>
</dbReference>
<dbReference type="SMART" id="SM00971">
    <property type="entry name" value="SATase_N"/>
    <property type="match status" value="1"/>
</dbReference>
<dbReference type="PANTHER" id="PTHR42811">
    <property type="entry name" value="SERINE ACETYLTRANSFERASE"/>
    <property type="match status" value="1"/>
</dbReference>
<dbReference type="GO" id="GO:0006535">
    <property type="term" value="P:cysteine biosynthetic process from serine"/>
    <property type="evidence" value="ECO:0007669"/>
    <property type="project" value="InterPro"/>
</dbReference>
<evidence type="ECO:0000313" key="3">
    <source>
        <dbReference type="Proteomes" id="UP001280121"/>
    </source>
</evidence>
<protein>
    <recommendedName>
        <fullName evidence="1">Serine acetyltransferase N-terminal domain-containing protein</fullName>
    </recommendedName>
</protein>
<name>A0AAD9TQL7_9ROSI</name>
<dbReference type="InterPro" id="IPR042122">
    <property type="entry name" value="Ser_AcTrfase_N_sf"/>
</dbReference>
<dbReference type="InterPro" id="IPR010493">
    <property type="entry name" value="Ser_AcTrfase_N"/>
</dbReference>
<dbReference type="AlphaFoldDB" id="A0AAD9TQL7"/>
<dbReference type="Gene3D" id="2.160.10.10">
    <property type="entry name" value="Hexapeptide repeat proteins"/>
    <property type="match status" value="2"/>
</dbReference>
<dbReference type="Proteomes" id="UP001280121">
    <property type="component" value="Unassembled WGS sequence"/>
</dbReference>